<dbReference type="GO" id="GO:0005886">
    <property type="term" value="C:plasma membrane"/>
    <property type="evidence" value="ECO:0007669"/>
    <property type="project" value="TreeGrafter"/>
</dbReference>
<dbReference type="GO" id="GO:0019905">
    <property type="term" value="F:syntaxin binding"/>
    <property type="evidence" value="ECO:0007669"/>
    <property type="project" value="TreeGrafter"/>
</dbReference>
<evidence type="ECO:0000256" key="1">
    <source>
        <dbReference type="ARBA" id="ARBA00009480"/>
    </source>
</evidence>
<evidence type="ECO:0008006" key="5">
    <source>
        <dbReference type="Google" id="ProtNLM"/>
    </source>
</evidence>
<dbReference type="GO" id="GO:0031201">
    <property type="term" value="C:SNARE complex"/>
    <property type="evidence" value="ECO:0007669"/>
    <property type="project" value="TreeGrafter"/>
</dbReference>
<dbReference type="HOGENOM" id="CLU_020823_0_0_1"/>
<dbReference type="GO" id="GO:0005484">
    <property type="term" value="F:SNAP receptor activity"/>
    <property type="evidence" value="ECO:0007669"/>
    <property type="project" value="TreeGrafter"/>
</dbReference>
<evidence type="ECO:0000256" key="2">
    <source>
        <dbReference type="SAM" id="MobiDB-lite"/>
    </source>
</evidence>
<evidence type="ECO:0000313" key="3">
    <source>
        <dbReference type="EMBL" id="KIJ25603.1"/>
    </source>
</evidence>
<feature type="compositionally biased region" description="Acidic residues" evidence="2">
    <location>
        <begin position="273"/>
        <end position="282"/>
    </location>
</feature>
<dbReference type="EMBL" id="KN837406">
    <property type="protein sequence ID" value="KIJ25603.1"/>
    <property type="molecule type" value="Genomic_DNA"/>
</dbReference>
<evidence type="ECO:0000313" key="4">
    <source>
        <dbReference type="Proteomes" id="UP000054279"/>
    </source>
</evidence>
<protein>
    <recommendedName>
        <fullName evidence="5">Protein transport protein SEC9</fullName>
    </recommendedName>
</protein>
<accession>A0A0C9T947</accession>
<reference evidence="3 4" key="1">
    <citation type="submission" date="2014-06" db="EMBL/GenBank/DDBJ databases">
        <title>Evolutionary Origins and Diversification of the Mycorrhizal Mutualists.</title>
        <authorList>
            <consortium name="DOE Joint Genome Institute"/>
            <consortium name="Mycorrhizal Genomics Consortium"/>
            <person name="Kohler A."/>
            <person name="Kuo A."/>
            <person name="Nagy L.G."/>
            <person name="Floudas D."/>
            <person name="Copeland A."/>
            <person name="Barry K.W."/>
            <person name="Cichocki N."/>
            <person name="Veneault-Fourrey C."/>
            <person name="LaButti K."/>
            <person name="Lindquist E.A."/>
            <person name="Lipzen A."/>
            <person name="Lundell T."/>
            <person name="Morin E."/>
            <person name="Murat C."/>
            <person name="Riley R."/>
            <person name="Ohm R."/>
            <person name="Sun H."/>
            <person name="Tunlid A."/>
            <person name="Henrissat B."/>
            <person name="Grigoriev I.V."/>
            <person name="Hibbett D.S."/>
            <person name="Martin F."/>
        </authorList>
    </citation>
    <scope>NUCLEOTIDE SEQUENCE [LARGE SCALE GENOMIC DNA]</scope>
    <source>
        <strain evidence="3 4">SS14</strain>
    </source>
</reference>
<feature type="non-terminal residue" evidence="3">
    <location>
        <position position="1"/>
    </location>
</feature>
<feature type="compositionally biased region" description="Basic and acidic residues" evidence="2">
    <location>
        <begin position="183"/>
        <end position="202"/>
    </location>
</feature>
<dbReference type="GO" id="GO:0006887">
    <property type="term" value="P:exocytosis"/>
    <property type="evidence" value="ECO:0007669"/>
    <property type="project" value="TreeGrafter"/>
</dbReference>
<dbReference type="SUPFAM" id="SSF58038">
    <property type="entry name" value="SNARE fusion complex"/>
    <property type="match status" value="1"/>
</dbReference>
<feature type="compositionally biased region" description="Basic and acidic residues" evidence="2">
    <location>
        <begin position="240"/>
        <end position="262"/>
    </location>
</feature>
<dbReference type="AlphaFoldDB" id="A0A0C9T947"/>
<gene>
    <name evidence="3" type="ORF">M422DRAFT_96032</name>
</gene>
<dbReference type="CDD" id="cd15886">
    <property type="entry name" value="SNARE_SEC9N"/>
    <property type="match status" value="1"/>
</dbReference>
<feature type="region of interest" description="Disordered" evidence="2">
    <location>
        <begin position="1"/>
        <end position="202"/>
    </location>
</feature>
<sequence>MSWFKKKDPHAIPPVNEPARTGSYTGSSYNPAPAPTYTSAPRREVPASDPYARPAPTRYGSGESGGQGLPSAPNRDRFNRNNPVGDAYSRGEANLDADRAQLFSGYDPEKHKPSGRFSDGPTRSFSGGRGEEGGPVDEDDEIEGIKRDTKGLKQDSLASTRNALRLAREAEETARGTLSRLGDQSEKLANTERHLDISKGHVNRVEDKQDELKQLNRSIFRPVITFNKDKKRAAQEAKLLRRHEEERDEHEKAMLDIRESRGRINKAQGYRGDDDDEDDEEGIGGGYGSGRFKAPVDQAQKKAARSRYQFEATASDD</sequence>
<organism evidence="3 4">
    <name type="scientific">Sphaerobolus stellatus (strain SS14)</name>
    <dbReference type="NCBI Taxonomy" id="990650"/>
    <lineage>
        <taxon>Eukaryota</taxon>
        <taxon>Fungi</taxon>
        <taxon>Dikarya</taxon>
        <taxon>Basidiomycota</taxon>
        <taxon>Agaricomycotina</taxon>
        <taxon>Agaricomycetes</taxon>
        <taxon>Phallomycetidae</taxon>
        <taxon>Geastrales</taxon>
        <taxon>Sphaerobolaceae</taxon>
        <taxon>Sphaerobolus</taxon>
    </lineage>
</organism>
<dbReference type="Gene3D" id="1.20.5.110">
    <property type="match status" value="1"/>
</dbReference>
<feature type="compositionally biased region" description="Basic and acidic residues" evidence="2">
    <location>
        <begin position="1"/>
        <end position="10"/>
    </location>
</feature>
<feature type="compositionally biased region" description="Basic and acidic residues" evidence="2">
    <location>
        <begin position="143"/>
        <end position="153"/>
    </location>
</feature>
<name>A0A0C9T947_SPHS4</name>
<dbReference type="OrthoDB" id="18679at2759"/>
<dbReference type="PANTHER" id="PTHR19305:SF9">
    <property type="entry name" value="SYNAPTOSOMAL-ASSOCIATED PROTEIN 29"/>
    <property type="match status" value="1"/>
</dbReference>
<proteinExistence type="inferred from homology"/>
<feature type="region of interest" description="Disordered" evidence="2">
    <location>
        <begin position="240"/>
        <end position="317"/>
    </location>
</feature>
<dbReference type="PANTHER" id="PTHR19305">
    <property type="entry name" value="SYNAPTOSOMAL ASSOCIATED PROTEIN"/>
    <property type="match status" value="1"/>
</dbReference>
<dbReference type="Proteomes" id="UP000054279">
    <property type="component" value="Unassembled WGS sequence"/>
</dbReference>
<keyword evidence="4" id="KW-1185">Reference proteome</keyword>
<comment type="similarity">
    <text evidence="1">Belongs to the SNAP-25 family.</text>
</comment>
<dbReference type="GO" id="GO:0006906">
    <property type="term" value="P:vesicle fusion"/>
    <property type="evidence" value="ECO:0007669"/>
    <property type="project" value="TreeGrafter"/>
</dbReference>